<dbReference type="SUPFAM" id="SSF53335">
    <property type="entry name" value="S-adenosyl-L-methionine-dependent methyltransferases"/>
    <property type="match status" value="1"/>
</dbReference>
<dbReference type="GO" id="GO:0008168">
    <property type="term" value="F:methyltransferase activity"/>
    <property type="evidence" value="ECO:0007669"/>
    <property type="project" value="UniProtKB-KW"/>
</dbReference>
<dbReference type="PANTHER" id="PTHR43591:SF110">
    <property type="entry name" value="RHODANESE DOMAIN-CONTAINING PROTEIN"/>
    <property type="match status" value="1"/>
</dbReference>
<organism evidence="2 3">
    <name type="scientific">Kroppenstedtia sanguinis</name>
    <dbReference type="NCBI Taxonomy" id="1380684"/>
    <lineage>
        <taxon>Bacteria</taxon>
        <taxon>Bacillati</taxon>
        <taxon>Bacillota</taxon>
        <taxon>Bacilli</taxon>
        <taxon>Bacillales</taxon>
        <taxon>Thermoactinomycetaceae</taxon>
        <taxon>Kroppenstedtia</taxon>
    </lineage>
</organism>
<evidence type="ECO:0000313" key="3">
    <source>
        <dbReference type="Proteomes" id="UP001597282"/>
    </source>
</evidence>
<sequence length="242" mass="27705">MPWYEESFGEDYLLVYRHRNQASAGREVQAAAGWLDLKEGESVLDLCCGTGRHSIALDDLGMQVTGIDLSSVLLQVARETSQEREIVYVQGDMRDLPFKEGSFDAVLNLFTSFGYFAEDDENVKVLSEIARVTRQGGGFLVDFLNRRAVERGLVPRSEREQEGTRIREERWIDGSFVRKKITVTDHLGERHYQERVKMYDRKQMMRMMEAAGLTVDQVWGDFDGTLYSEDSPRMIITGRVEG</sequence>
<gene>
    <name evidence="2" type="ORF">ACFQ4Y_02260</name>
</gene>
<dbReference type="InterPro" id="IPR029063">
    <property type="entry name" value="SAM-dependent_MTases_sf"/>
</dbReference>
<dbReference type="Gene3D" id="3.40.50.150">
    <property type="entry name" value="Vaccinia Virus protein VP39"/>
    <property type="match status" value="1"/>
</dbReference>
<keyword evidence="2" id="KW-0489">Methyltransferase</keyword>
<dbReference type="GO" id="GO:0032259">
    <property type="term" value="P:methylation"/>
    <property type="evidence" value="ECO:0007669"/>
    <property type="project" value="UniProtKB-KW"/>
</dbReference>
<dbReference type="RefSeq" id="WP_380162730.1">
    <property type="nucleotide sequence ID" value="NZ_JBHTNU010000002.1"/>
</dbReference>
<dbReference type="InterPro" id="IPR041698">
    <property type="entry name" value="Methyltransf_25"/>
</dbReference>
<reference evidence="3" key="1">
    <citation type="journal article" date="2019" name="Int. J. Syst. Evol. Microbiol.">
        <title>The Global Catalogue of Microorganisms (GCM) 10K type strain sequencing project: providing services to taxonomists for standard genome sequencing and annotation.</title>
        <authorList>
            <consortium name="The Broad Institute Genomics Platform"/>
            <consortium name="The Broad Institute Genome Sequencing Center for Infectious Disease"/>
            <person name="Wu L."/>
            <person name="Ma J."/>
        </authorList>
    </citation>
    <scope>NUCLEOTIDE SEQUENCE [LARGE SCALE GENOMIC DNA]</scope>
    <source>
        <strain evidence="3">S1</strain>
    </source>
</reference>
<name>A0ABW4C7S7_9BACL</name>
<dbReference type="Pfam" id="PF13649">
    <property type="entry name" value="Methyltransf_25"/>
    <property type="match status" value="1"/>
</dbReference>
<feature type="domain" description="Methyltransferase" evidence="1">
    <location>
        <begin position="43"/>
        <end position="137"/>
    </location>
</feature>
<comment type="caution">
    <text evidence="2">The sequence shown here is derived from an EMBL/GenBank/DDBJ whole genome shotgun (WGS) entry which is preliminary data.</text>
</comment>
<evidence type="ECO:0000313" key="2">
    <source>
        <dbReference type="EMBL" id="MFD1425760.1"/>
    </source>
</evidence>
<evidence type="ECO:0000259" key="1">
    <source>
        <dbReference type="Pfam" id="PF13649"/>
    </source>
</evidence>
<proteinExistence type="predicted"/>
<dbReference type="PANTHER" id="PTHR43591">
    <property type="entry name" value="METHYLTRANSFERASE"/>
    <property type="match status" value="1"/>
</dbReference>
<dbReference type="EC" id="2.1.1.-" evidence="2"/>
<keyword evidence="2" id="KW-0808">Transferase</keyword>
<dbReference type="CDD" id="cd02440">
    <property type="entry name" value="AdoMet_MTases"/>
    <property type="match status" value="1"/>
</dbReference>
<dbReference type="Gene3D" id="2.20.25.110">
    <property type="entry name" value="S-adenosyl-L-methionine-dependent methyltransferases"/>
    <property type="match status" value="1"/>
</dbReference>
<accession>A0ABW4C7S7</accession>
<keyword evidence="3" id="KW-1185">Reference proteome</keyword>
<dbReference type="Proteomes" id="UP001597282">
    <property type="component" value="Unassembled WGS sequence"/>
</dbReference>
<dbReference type="EMBL" id="JBHTNU010000002">
    <property type="protein sequence ID" value="MFD1425760.1"/>
    <property type="molecule type" value="Genomic_DNA"/>
</dbReference>
<protein>
    <submittedName>
        <fullName evidence="2">Class I SAM-dependent methyltransferase</fullName>
        <ecNumber evidence="2">2.1.1.-</ecNumber>
    </submittedName>
</protein>